<reference evidence="2 3" key="1">
    <citation type="journal article" date="2017" name="Genome Biol. Evol.">
        <title>Phytophthora megakarya and P. palmivora, closely related causal agents of cacao black pod rot, underwent increases in genome sizes and gene numbers by different mechanisms.</title>
        <authorList>
            <person name="Ali S.S."/>
            <person name="Shao J."/>
            <person name="Lary D.J."/>
            <person name="Kronmiller B."/>
            <person name="Shen D."/>
            <person name="Strem M.D."/>
            <person name="Amoako-Attah I."/>
            <person name="Akrofi A.Y."/>
            <person name="Begoude B.A."/>
            <person name="Ten Hoopen G.M."/>
            <person name="Coulibaly K."/>
            <person name="Kebe B.I."/>
            <person name="Melnick R.L."/>
            <person name="Guiltinan M.J."/>
            <person name="Tyler B.M."/>
            <person name="Meinhardt L.W."/>
            <person name="Bailey B.A."/>
        </authorList>
    </citation>
    <scope>NUCLEOTIDE SEQUENCE [LARGE SCALE GENOMIC DNA]</scope>
    <source>
        <strain evidence="3">sbr112.9</strain>
    </source>
</reference>
<feature type="non-terminal residue" evidence="2">
    <location>
        <position position="76"/>
    </location>
</feature>
<feature type="transmembrane region" description="Helical" evidence="1">
    <location>
        <begin position="38"/>
        <end position="63"/>
    </location>
</feature>
<organism evidence="2 3">
    <name type="scientific">Phytophthora palmivora</name>
    <dbReference type="NCBI Taxonomy" id="4796"/>
    <lineage>
        <taxon>Eukaryota</taxon>
        <taxon>Sar</taxon>
        <taxon>Stramenopiles</taxon>
        <taxon>Oomycota</taxon>
        <taxon>Peronosporomycetes</taxon>
        <taxon>Peronosporales</taxon>
        <taxon>Peronosporaceae</taxon>
        <taxon>Phytophthora</taxon>
    </lineage>
</organism>
<dbReference type="EMBL" id="NCKW01000713">
    <property type="protein sequence ID" value="POM80099.1"/>
    <property type="molecule type" value="Genomic_DNA"/>
</dbReference>
<dbReference type="AlphaFoldDB" id="A0A2P4YQU2"/>
<keyword evidence="1" id="KW-0472">Membrane</keyword>
<keyword evidence="1" id="KW-0812">Transmembrane</keyword>
<evidence type="ECO:0000313" key="3">
    <source>
        <dbReference type="Proteomes" id="UP000237271"/>
    </source>
</evidence>
<keyword evidence="1" id="KW-1133">Transmembrane helix</keyword>
<protein>
    <submittedName>
        <fullName evidence="2">Uncharacterized protein</fullName>
    </submittedName>
</protein>
<dbReference type="Proteomes" id="UP000237271">
    <property type="component" value="Unassembled WGS sequence"/>
</dbReference>
<evidence type="ECO:0000313" key="2">
    <source>
        <dbReference type="EMBL" id="POM80099.1"/>
    </source>
</evidence>
<evidence type="ECO:0000256" key="1">
    <source>
        <dbReference type="SAM" id="Phobius"/>
    </source>
</evidence>
<proteinExistence type="predicted"/>
<name>A0A2P4YQU2_9STRA</name>
<comment type="caution">
    <text evidence="2">The sequence shown here is derived from an EMBL/GenBank/DDBJ whole genome shotgun (WGS) entry which is preliminary data.</text>
</comment>
<accession>A0A2P4YQU2</accession>
<gene>
    <name evidence="2" type="ORF">PHPALM_2106</name>
</gene>
<keyword evidence="3" id="KW-1185">Reference proteome</keyword>
<sequence>MLLGGIIEVVSAAYELSTVVTDVILNYEYIGRDWVEEYIVSIIFLVLSGVVMGFVGLSIDVLYPNRFSSSKMTNKL</sequence>